<dbReference type="EMBL" id="BARS01011423">
    <property type="protein sequence ID" value="GAF89752.1"/>
    <property type="molecule type" value="Genomic_DNA"/>
</dbReference>
<name>X0TNN6_9ZZZZ</name>
<comment type="caution">
    <text evidence="1">The sequence shown here is derived from an EMBL/GenBank/DDBJ whole genome shotgun (WGS) entry which is preliminary data.</text>
</comment>
<dbReference type="AlphaFoldDB" id="X0TNN6"/>
<accession>X0TNN6</accession>
<feature type="non-terminal residue" evidence="1">
    <location>
        <position position="1"/>
    </location>
</feature>
<gene>
    <name evidence="1" type="ORF">S01H1_20782</name>
</gene>
<reference evidence="1" key="1">
    <citation type="journal article" date="2014" name="Front. Microbiol.">
        <title>High frequency of phylogenetically diverse reductive dehalogenase-homologous genes in deep subseafloor sedimentary metagenomes.</title>
        <authorList>
            <person name="Kawai M."/>
            <person name="Futagami T."/>
            <person name="Toyoda A."/>
            <person name="Takaki Y."/>
            <person name="Nishi S."/>
            <person name="Hori S."/>
            <person name="Arai W."/>
            <person name="Tsubouchi T."/>
            <person name="Morono Y."/>
            <person name="Uchiyama I."/>
            <person name="Ito T."/>
            <person name="Fujiyama A."/>
            <person name="Inagaki F."/>
            <person name="Takami H."/>
        </authorList>
    </citation>
    <scope>NUCLEOTIDE SEQUENCE</scope>
    <source>
        <strain evidence="1">Expedition CK06-06</strain>
    </source>
</reference>
<sequence length="148" mass="15250">AEFALEAQLIDGNLLTQCENSMQGGRAALAAFLEENANTALAALISCNLPGKGGINRGRGDAAMTWTEGTSEEGAGFKEKTLSPAALADLKKSKLLGISTGAPQESEGGTVNVSGIVSGAAAGGGSAHRHLVLPKHKRTVRSYFERKK</sequence>
<protein>
    <submittedName>
        <fullName evidence="1">Uncharacterized protein</fullName>
    </submittedName>
</protein>
<evidence type="ECO:0000313" key="1">
    <source>
        <dbReference type="EMBL" id="GAF89752.1"/>
    </source>
</evidence>
<proteinExistence type="predicted"/>
<organism evidence="1">
    <name type="scientific">marine sediment metagenome</name>
    <dbReference type="NCBI Taxonomy" id="412755"/>
    <lineage>
        <taxon>unclassified sequences</taxon>
        <taxon>metagenomes</taxon>
        <taxon>ecological metagenomes</taxon>
    </lineage>
</organism>